<dbReference type="InterPro" id="IPR000551">
    <property type="entry name" value="MerR-type_HTH_dom"/>
</dbReference>
<dbReference type="SMART" id="SM00422">
    <property type="entry name" value="HTH_MERR"/>
    <property type="match status" value="1"/>
</dbReference>
<feature type="domain" description="HTH merR-type" evidence="4">
    <location>
        <begin position="1"/>
        <end position="68"/>
    </location>
</feature>
<evidence type="ECO:0000256" key="2">
    <source>
        <dbReference type="ARBA" id="ARBA00023125"/>
    </source>
</evidence>
<keyword evidence="6" id="KW-1185">Reference proteome</keyword>
<dbReference type="PANTHER" id="PTHR30204">
    <property type="entry name" value="REDOX-CYCLING DRUG-SENSING TRANSCRIPTIONAL ACTIVATOR SOXR"/>
    <property type="match status" value="1"/>
</dbReference>
<dbReference type="PROSITE" id="PS50937">
    <property type="entry name" value="HTH_MERR_2"/>
    <property type="match status" value="1"/>
</dbReference>
<gene>
    <name evidence="5" type="ORF">OE747_10995</name>
</gene>
<dbReference type="Pfam" id="PF13411">
    <property type="entry name" value="MerR_1"/>
    <property type="match status" value="1"/>
</dbReference>
<evidence type="ECO:0000259" key="4">
    <source>
        <dbReference type="PROSITE" id="PS50937"/>
    </source>
</evidence>
<reference evidence="5 6" key="1">
    <citation type="submission" date="2022-10" db="EMBL/GenBank/DDBJ databases">
        <title>Ruegeria sp. nov., isolated from ocean surface sediments.</title>
        <authorList>
            <person name="He W."/>
            <person name="Xue H.-P."/>
            <person name="Zhang D.-F."/>
        </authorList>
    </citation>
    <scope>NUCLEOTIDE SEQUENCE [LARGE SCALE GENOMIC DNA]</scope>
    <source>
        <strain evidence="5 6">XHP0148</strain>
    </source>
</reference>
<organism evidence="5 6">
    <name type="scientific">Ruegeria aquimaris</name>
    <dbReference type="NCBI Taxonomy" id="2984333"/>
    <lineage>
        <taxon>Bacteria</taxon>
        <taxon>Pseudomonadati</taxon>
        <taxon>Pseudomonadota</taxon>
        <taxon>Alphaproteobacteria</taxon>
        <taxon>Rhodobacterales</taxon>
        <taxon>Roseobacteraceae</taxon>
        <taxon>Ruegeria</taxon>
    </lineage>
</organism>
<evidence type="ECO:0000256" key="1">
    <source>
        <dbReference type="ARBA" id="ARBA00023015"/>
    </source>
</evidence>
<evidence type="ECO:0000313" key="6">
    <source>
        <dbReference type="Proteomes" id="UP001320899"/>
    </source>
</evidence>
<dbReference type="InterPro" id="IPR047057">
    <property type="entry name" value="MerR_fam"/>
</dbReference>
<sequence>MRIGELAERTGVSCDALRLYERQGLIQADRWPNGYRDFSDEAEVLVRLIRQAQGLGFSLAEIGGLLRGLSGGLSSDQVAEVLTAKLAEIDGRISALTDLRALLAARLADACPLGLDRPRAPVLRRRRTLRG</sequence>
<keyword evidence="3" id="KW-0804">Transcription</keyword>
<dbReference type="Gene3D" id="1.10.1660.10">
    <property type="match status" value="1"/>
</dbReference>
<keyword evidence="2 5" id="KW-0238">DNA-binding</keyword>
<proteinExistence type="predicted"/>
<keyword evidence="1" id="KW-0805">Transcription regulation</keyword>
<dbReference type="PROSITE" id="PS00552">
    <property type="entry name" value="HTH_MERR_1"/>
    <property type="match status" value="1"/>
</dbReference>
<dbReference type="EMBL" id="JAOWLB010000006">
    <property type="protein sequence ID" value="MCV2888872.1"/>
    <property type="molecule type" value="Genomic_DNA"/>
</dbReference>
<evidence type="ECO:0000256" key="3">
    <source>
        <dbReference type="ARBA" id="ARBA00023163"/>
    </source>
</evidence>
<dbReference type="SUPFAM" id="SSF46955">
    <property type="entry name" value="Putative DNA-binding domain"/>
    <property type="match status" value="1"/>
</dbReference>
<dbReference type="InterPro" id="IPR009061">
    <property type="entry name" value="DNA-bd_dom_put_sf"/>
</dbReference>
<dbReference type="GO" id="GO:0003677">
    <property type="term" value="F:DNA binding"/>
    <property type="evidence" value="ECO:0007669"/>
    <property type="project" value="UniProtKB-KW"/>
</dbReference>
<dbReference type="RefSeq" id="WP_263828650.1">
    <property type="nucleotide sequence ID" value="NZ_JAOWLB010000006.1"/>
</dbReference>
<name>A0ABT3AJW3_9RHOB</name>
<dbReference type="PANTHER" id="PTHR30204:SF94">
    <property type="entry name" value="HEAVY METAL-DEPENDENT TRANSCRIPTIONAL REGULATOR HI_0293-RELATED"/>
    <property type="match status" value="1"/>
</dbReference>
<dbReference type="Proteomes" id="UP001320899">
    <property type="component" value="Unassembled WGS sequence"/>
</dbReference>
<comment type="caution">
    <text evidence="5">The sequence shown here is derived from an EMBL/GenBank/DDBJ whole genome shotgun (WGS) entry which is preliminary data.</text>
</comment>
<accession>A0ABT3AJW3</accession>
<evidence type="ECO:0000313" key="5">
    <source>
        <dbReference type="EMBL" id="MCV2888872.1"/>
    </source>
</evidence>
<protein>
    <submittedName>
        <fullName evidence="5">MerR family DNA-binding protein</fullName>
    </submittedName>
</protein>
<dbReference type="PRINTS" id="PR00040">
    <property type="entry name" value="HTHMERR"/>
</dbReference>